<protein>
    <submittedName>
        <fullName evidence="1">Uncharacterized protein</fullName>
    </submittedName>
</protein>
<sequence length="102" mass="11437">MVEVIEFGSCEQLAVNKLVVCVLFEGSAGVKSYETGRGQLDVSEEERMEMENDGAAADGGSIMRLFRWCSQEEWKMGYYRVERVLVNGVLQPTATHQWSLGL</sequence>
<organism evidence="1 2">
    <name type="scientific">Papaver somniferum</name>
    <name type="common">Opium poppy</name>
    <dbReference type="NCBI Taxonomy" id="3469"/>
    <lineage>
        <taxon>Eukaryota</taxon>
        <taxon>Viridiplantae</taxon>
        <taxon>Streptophyta</taxon>
        <taxon>Embryophyta</taxon>
        <taxon>Tracheophyta</taxon>
        <taxon>Spermatophyta</taxon>
        <taxon>Magnoliopsida</taxon>
        <taxon>Ranunculales</taxon>
        <taxon>Papaveraceae</taxon>
        <taxon>Papaveroideae</taxon>
        <taxon>Papaver</taxon>
    </lineage>
</organism>
<dbReference type="EMBL" id="CM010723">
    <property type="protein sequence ID" value="RZC79411.1"/>
    <property type="molecule type" value="Genomic_DNA"/>
</dbReference>
<dbReference type="Gramene" id="RZC79411">
    <property type="protein sequence ID" value="RZC79411"/>
    <property type="gene ID" value="C5167_003659"/>
</dbReference>
<proteinExistence type="predicted"/>
<dbReference type="Proteomes" id="UP000316621">
    <property type="component" value="Chromosome 9"/>
</dbReference>
<keyword evidence="2" id="KW-1185">Reference proteome</keyword>
<gene>
    <name evidence="1" type="ORF">C5167_003659</name>
</gene>
<reference evidence="1 2" key="1">
    <citation type="journal article" date="2018" name="Science">
        <title>The opium poppy genome and morphinan production.</title>
        <authorList>
            <person name="Guo L."/>
            <person name="Winzer T."/>
            <person name="Yang X."/>
            <person name="Li Y."/>
            <person name="Ning Z."/>
            <person name="He Z."/>
            <person name="Teodor R."/>
            <person name="Lu Y."/>
            <person name="Bowser T.A."/>
            <person name="Graham I.A."/>
            <person name="Ye K."/>
        </authorList>
    </citation>
    <scope>NUCLEOTIDE SEQUENCE [LARGE SCALE GENOMIC DNA]</scope>
    <source>
        <strain evidence="2">cv. HN1</strain>
        <tissue evidence="1">Leaves</tissue>
    </source>
</reference>
<evidence type="ECO:0000313" key="2">
    <source>
        <dbReference type="Proteomes" id="UP000316621"/>
    </source>
</evidence>
<dbReference type="AlphaFoldDB" id="A0A4Y7L4V9"/>
<evidence type="ECO:0000313" key="1">
    <source>
        <dbReference type="EMBL" id="RZC79411.1"/>
    </source>
</evidence>
<accession>A0A4Y7L4V9</accession>
<name>A0A4Y7L4V9_PAPSO</name>